<dbReference type="EMBL" id="JALXSQ010000029">
    <property type="protein sequence ID" value="MCT2043195.1"/>
    <property type="molecule type" value="Genomic_DNA"/>
</dbReference>
<dbReference type="PRINTS" id="PR00368">
    <property type="entry name" value="FADPNR"/>
</dbReference>
<dbReference type="InterPro" id="IPR036188">
    <property type="entry name" value="FAD/NAD-bd_sf"/>
</dbReference>
<comment type="caution">
    <text evidence="2">The sequence shown here is derived from an EMBL/GenBank/DDBJ whole genome shotgun (WGS) entry which is preliminary data.</text>
</comment>
<gene>
    <name evidence="2" type="ORF">M3D15_07610</name>
</gene>
<evidence type="ECO:0000256" key="1">
    <source>
        <dbReference type="ARBA" id="ARBA00023002"/>
    </source>
</evidence>
<name>A0ABT2HY06_9MICO</name>
<dbReference type="SUPFAM" id="SSF51905">
    <property type="entry name" value="FAD/NAD(P)-binding domain"/>
    <property type="match status" value="2"/>
</dbReference>
<keyword evidence="1" id="KW-0560">Oxidoreductase</keyword>
<protein>
    <submittedName>
        <fullName evidence="2">NAD(P)/FAD-dependent oxidoreductase</fullName>
    </submittedName>
</protein>
<evidence type="ECO:0000313" key="2">
    <source>
        <dbReference type="EMBL" id="MCT2043195.1"/>
    </source>
</evidence>
<accession>A0ABT2HY06</accession>
<reference evidence="2 3" key="1">
    <citation type="submission" date="2022-04" db="EMBL/GenBank/DDBJ databases">
        <title>Human microbiome associated bacterial genomes.</title>
        <authorList>
            <person name="Sandstrom S."/>
            <person name="Salamzade R."/>
            <person name="Kalan L.R."/>
        </authorList>
    </citation>
    <scope>NUCLEOTIDE SEQUENCE [LARGE SCALE GENOMIC DNA]</scope>
    <source>
        <strain evidence="3">p3-SID1799</strain>
    </source>
</reference>
<dbReference type="PANTHER" id="PTHR43539:SF78">
    <property type="entry name" value="FLAVIN-CONTAINING MONOOXYGENASE"/>
    <property type="match status" value="1"/>
</dbReference>
<dbReference type="Pfam" id="PF13738">
    <property type="entry name" value="Pyr_redox_3"/>
    <property type="match status" value="1"/>
</dbReference>
<dbReference type="Gene3D" id="3.50.50.60">
    <property type="entry name" value="FAD/NAD(P)-binding domain"/>
    <property type="match status" value="1"/>
</dbReference>
<dbReference type="RefSeq" id="WP_260104438.1">
    <property type="nucleotide sequence ID" value="NZ_JALXSQ010000029.1"/>
</dbReference>
<dbReference type="InterPro" id="IPR050982">
    <property type="entry name" value="Auxin_biosynth/cation_transpt"/>
</dbReference>
<organism evidence="2 3">
    <name type="scientific">Pseudoclavibacter albus</name>
    <dbReference type="NCBI Taxonomy" id="272241"/>
    <lineage>
        <taxon>Bacteria</taxon>
        <taxon>Bacillati</taxon>
        <taxon>Actinomycetota</taxon>
        <taxon>Actinomycetes</taxon>
        <taxon>Micrococcales</taxon>
        <taxon>Microbacteriaceae</taxon>
        <taxon>Pseudoclavibacter</taxon>
    </lineage>
</organism>
<sequence>MQHDVDVLIIGAGQAGLAAGYYLHRANRDLAPARQVSFALVDARDEPGGAWQDAWDSLRLFSPSDTSSLPGRQLAPEPGVTYRLASVLPEYFRDYEARYELPVTHGIRIRSVFRDGKRWLALGEDGQQWTARILINATGVWDAPVIPQIPGADTFSGELLHTVDYRRASDFTGKRVVVVGGGNSGAQIAADLLETAASLDWTTRRPPRLMPDHIDGADLFRLTSLRVAGKPISPDDVPVGDIIAVESVRRARDKHGLTARELFTHFDDRGVIWPDGSRSDVDTVIMCTGFAPALAHLAPLGLAHPPAVDDIEPSQSREHPGLFFLGYGDWCGPASATIIGAGRAAKGCIASVLDYLAEARR</sequence>
<keyword evidence="3" id="KW-1185">Reference proteome</keyword>
<dbReference type="PRINTS" id="PR00469">
    <property type="entry name" value="PNDRDTASEII"/>
</dbReference>
<proteinExistence type="predicted"/>
<dbReference type="Proteomes" id="UP001525379">
    <property type="component" value="Unassembled WGS sequence"/>
</dbReference>
<dbReference type="PANTHER" id="PTHR43539">
    <property type="entry name" value="FLAVIN-BINDING MONOOXYGENASE-LIKE PROTEIN (AFU_ORTHOLOGUE AFUA_4G09220)"/>
    <property type="match status" value="1"/>
</dbReference>
<evidence type="ECO:0000313" key="3">
    <source>
        <dbReference type="Proteomes" id="UP001525379"/>
    </source>
</evidence>